<dbReference type="STRING" id="588602.SAMN04487991_2139"/>
<dbReference type="Proteomes" id="UP000199630">
    <property type="component" value="Unassembled WGS sequence"/>
</dbReference>
<keyword evidence="3" id="KW-1185">Reference proteome</keyword>
<keyword evidence="2" id="KW-0575">Peroxidase</keyword>
<dbReference type="PANTHER" id="PTHR33930">
    <property type="entry name" value="ALKYL HYDROPEROXIDE REDUCTASE AHPD"/>
    <property type="match status" value="1"/>
</dbReference>
<dbReference type="Pfam" id="PF02627">
    <property type="entry name" value="CMD"/>
    <property type="match status" value="1"/>
</dbReference>
<dbReference type="GO" id="GO:0051920">
    <property type="term" value="F:peroxiredoxin activity"/>
    <property type="evidence" value="ECO:0007669"/>
    <property type="project" value="InterPro"/>
</dbReference>
<organism evidence="2 3">
    <name type="scientific">Celeribacter neptunius</name>
    <dbReference type="NCBI Taxonomy" id="588602"/>
    <lineage>
        <taxon>Bacteria</taxon>
        <taxon>Pseudomonadati</taxon>
        <taxon>Pseudomonadota</taxon>
        <taxon>Alphaproteobacteria</taxon>
        <taxon>Rhodobacterales</taxon>
        <taxon>Roseobacteraceae</taxon>
        <taxon>Celeribacter</taxon>
    </lineage>
</organism>
<dbReference type="AlphaFoldDB" id="A0A1I3RAF7"/>
<evidence type="ECO:0000313" key="3">
    <source>
        <dbReference type="Proteomes" id="UP000199630"/>
    </source>
</evidence>
<protein>
    <submittedName>
        <fullName evidence="2">Alkylhydroperoxidase AhpD family core domain-containing protein</fullName>
    </submittedName>
</protein>
<sequence>MTTEFYSADDAKHRMEMAKLAPKDFDAWMTLNKIPGEDNGAIPPRVREIVAVAVAHATGCPYCIQSHVQKAKAAGVTKAEVAEAVLLSAALCAGAAAAHGGLAMKFYGDDL</sequence>
<dbReference type="PANTHER" id="PTHR33930:SF8">
    <property type="entry name" value="4-CARBOXYMUCONOLACTONE DECARBOXYLASE"/>
    <property type="match status" value="1"/>
</dbReference>
<dbReference type="RefSeq" id="WP_090060667.1">
    <property type="nucleotide sequence ID" value="NZ_FORH01000003.1"/>
</dbReference>
<dbReference type="EMBL" id="FORH01000003">
    <property type="protein sequence ID" value="SFJ43040.1"/>
    <property type="molecule type" value="Genomic_DNA"/>
</dbReference>
<dbReference type="InterPro" id="IPR029032">
    <property type="entry name" value="AhpD-like"/>
</dbReference>
<dbReference type="OrthoDB" id="9801997at2"/>
<keyword evidence="2" id="KW-0560">Oxidoreductase</keyword>
<gene>
    <name evidence="2" type="ORF">SAMN04487991_2139</name>
</gene>
<proteinExistence type="predicted"/>
<accession>A0A1I3RAF7</accession>
<feature type="domain" description="Carboxymuconolactone decarboxylase-like" evidence="1">
    <location>
        <begin position="25"/>
        <end position="99"/>
    </location>
</feature>
<dbReference type="NCBIfam" id="TIGR00778">
    <property type="entry name" value="ahpD_dom"/>
    <property type="match status" value="1"/>
</dbReference>
<dbReference type="Gene3D" id="1.20.1290.10">
    <property type="entry name" value="AhpD-like"/>
    <property type="match status" value="1"/>
</dbReference>
<dbReference type="SUPFAM" id="SSF69118">
    <property type="entry name" value="AhpD-like"/>
    <property type="match status" value="1"/>
</dbReference>
<dbReference type="InterPro" id="IPR003779">
    <property type="entry name" value="CMD-like"/>
</dbReference>
<name>A0A1I3RAF7_9RHOB</name>
<evidence type="ECO:0000313" key="2">
    <source>
        <dbReference type="EMBL" id="SFJ43040.1"/>
    </source>
</evidence>
<reference evidence="3" key="1">
    <citation type="submission" date="2016-10" db="EMBL/GenBank/DDBJ databases">
        <authorList>
            <person name="Varghese N."/>
            <person name="Submissions S."/>
        </authorList>
    </citation>
    <scope>NUCLEOTIDE SEQUENCE [LARGE SCALE GENOMIC DNA]</scope>
    <source>
        <strain evidence="3">DSM 26471</strain>
    </source>
</reference>
<dbReference type="InterPro" id="IPR004675">
    <property type="entry name" value="AhpD_core"/>
</dbReference>
<evidence type="ECO:0000259" key="1">
    <source>
        <dbReference type="Pfam" id="PF02627"/>
    </source>
</evidence>